<dbReference type="PANTHER" id="PTHR11439:SF495">
    <property type="entry name" value="REVERSE TRANSCRIPTASE, RNA-DEPENDENT DNA POLYMERASE-RELATED"/>
    <property type="match status" value="1"/>
</dbReference>
<dbReference type="InterPro" id="IPR013103">
    <property type="entry name" value="RVT_2"/>
</dbReference>
<protein>
    <submittedName>
        <fullName evidence="3">Uncharacterized mitochondrial protein AtMg00810-like</fullName>
    </submittedName>
</protein>
<dbReference type="PROSITE" id="PS50994">
    <property type="entry name" value="INTEGRASE"/>
    <property type="match status" value="1"/>
</dbReference>
<proteinExistence type="predicted"/>
<organism evidence="3">
    <name type="scientific">Tanacetum cinerariifolium</name>
    <name type="common">Dalmatian daisy</name>
    <name type="synonym">Chrysanthemum cinerariifolium</name>
    <dbReference type="NCBI Taxonomy" id="118510"/>
    <lineage>
        <taxon>Eukaryota</taxon>
        <taxon>Viridiplantae</taxon>
        <taxon>Streptophyta</taxon>
        <taxon>Embryophyta</taxon>
        <taxon>Tracheophyta</taxon>
        <taxon>Spermatophyta</taxon>
        <taxon>Magnoliopsida</taxon>
        <taxon>eudicotyledons</taxon>
        <taxon>Gunneridae</taxon>
        <taxon>Pentapetalae</taxon>
        <taxon>asterids</taxon>
        <taxon>campanulids</taxon>
        <taxon>Asterales</taxon>
        <taxon>Asteraceae</taxon>
        <taxon>Asteroideae</taxon>
        <taxon>Anthemideae</taxon>
        <taxon>Anthemidinae</taxon>
        <taxon>Tanacetum</taxon>
    </lineage>
</organism>
<dbReference type="InterPro" id="IPR012337">
    <property type="entry name" value="RNaseH-like_sf"/>
</dbReference>
<dbReference type="CDD" id="cd09272">
    <property type="entry name" value="RNase_HI_RT_Ty1"/>
    <property type="match status" value="1"/>
</dbReference>
<dbReference type="InterPro" id="IPR043502">
    <property type="entry name" value="DNA/RNA_pol_sf"/>
</dbReference>
<dbReference type="InterPro" id="IPR001584">
    <property type="entry name" value="Integrase_cat-core"/>
</dbReference>
<feature type="region of interest" description="Disordered" evidence="1">
    <location>
        <begin position="57"/>
        <end position="87"/>
    </location>
</feature>
<dbReference type="PANTHER" id="PTHR11439">
    <property type="entry name" value="GAG-POL-RELATED RETROTRANSPOSON"/>
    <property type="match status" value="1"/>
</dbReference>
<name>A0A6L2N3K4_TANCI</name>
<dbReference type="EMBL" id="BKCJ010008126">
    <property type="protein sequence ID" value="GEU80693.1"/>
    <property type="molecule type" value="Genomic_DNA"/>
</dbReference>
<gene>
    <name evidence="3" type="ORF">Tci_052671</name>
</gene>
<dbReference type="Pfam" id="PF07727">
    <property type="entry name" value="RVT_2"/>
    <property type="match status" value="1"/>
</dbReference>
<feature type="compositionally biased region" description="Basic and acidic residues" evidence="1">
    <location>
        <begin position="74"/>
        <end position="87"/>
    </location>
</feature>
<comment type="caution">
    <text evidence="3">The sequence shown here is derived from an EMBL/GenBank/DDBJ whole genome shotgun (WGS) entry which is preliminary data.</text>
</comment>
<feature type="domain" description="Integrase catalytic" evidence="2">
    <location>
        <begin position="360"/>
        <end position="462"/>
    </location>
</feature>
<accession>A0A6L2N3K4</accession>
<evidence type="ECO:0000259" key="2">
    <source>
        <dbReference type="PROSITE" id="PS50994"/>
    </source>
</evidence>
<dbReference type="SUPFAM" id="SSF56672">
    <property type="entry name" value="DNA/RNA polymerases"/>
    <property type="match status" value="1"/>
</dbReference>
<evidence type="ECO:0000313" key="3">
    <source>
        <dbReference type="EMBL" id="GEU80693.1"/>
    </source>
</evidence>
<dbReference type="InterPro" id="IPR036397">
    <property type="entry name" value="RNaseH_sf"/>
</dbReference>
<dbReference type="SUPFAM" id="SSF53098">
    <property type="entry name" value="Ribonuclease H-like"/>
    <property type="match status" value="1"/>
</dbReference>
<dbReference type="AlphaFoldDB" id="A0A6L2N3K4"/>
<dbReference type="GO" id="GO:0003676">
    <property type="term" value="F:nucleic acid binding"/>
    <property type="evidence" value="ECO:0007669"/>
    <property type="project" value="InterPro"/>
</dbReference>
<reference evidence="3" key="1">
    <citation type="journal article" date="2019" name="Sci. Rep.">
        <title>Draft genome of Tanacetum cinerariifolium, the natural source of mosquito coil.</title>
        <authorList>
            <person name="Yamashiro T."/>
            <person name="Shiraishi A."/>
            <person name="Satake H."/>
            <person name="Nakayama K."/>
        </authorList>
    </citation>
    <scope>NUCLEOTIDE SEQUENCE</scope>
</reference>
<dbReference type="Pfam" id="PF00665">
    <property type="entry name" value="rve"/>
    <property type="match status" value="1"/>
</dbReference>
<evidence type="ECO:0000256" key="1">
    <source>
        <dbReference type="SAM" id="MobiDB-lite"/>
    </source>
</evidence>
<dbReference type="Gene3D" id="3.30.420.10">
    <property type="entry name" value="Ribonuclease H-like superfamily/Ribonuclease H"/>
    <property type="match status" value="1"/>
</dbReference>
<feature type="region of interest" description="Disordered" evidence="1">
    <location>
        <begin position="561"/>
        <end position="590"/>
    </location>
</feature>
<dbReference type="GO" id="GO:0015074">
    <property type="term" value="P:DNA integration"/>
    <property type="evidence" value="ECO:0007669"/>
    <property type="project" value="InterPro"/>
</dbReference>
<sequence length="951" mass="108038">MFLFFANQSSIPLLDNEDLEQIDQDDFEEIDLKWQVAMLSMRVKRFYKKTKRKDCKIARNSGNKSRDAGNAGYRGRDNGKRPAREEDEKALVVQDGLGYDSQFNEKEVLDVKEEEVTETVFDNRSSDEENSLANDRFKKDDSIYKFKISETVTSLTKDEKDVLETSTAFVEKTKEVRTSAPLIQDWDTNSDNDIFIRSGKIPVSAAKPKAAASTSAAKLINTVGPKQSVNFSESRISDVKRNEVTVVKTSAGYVWRPRVNKIDQISKDNKWIYTRVDYADPQGRLKSVMAWSPKETNFSYFMYMGYPQQALKNKGIVDSRCSRHMTGNKAYLLIIKRLIMEVLLLLVQVEVKLQAKENLVRGLPSKIFENDHTFVACQKGKRHKATLTDDFSRFSWVFFLDTKDETSKVFKQFITAIENQINKKVKVIRCDNETEFKNRNLDEFYGMKWIKREYSNARTPRALVTKSHNKTLYELLNSRTPRLDFMRPFGCPVTILNTLDPLGKFKGKADEGFLVGYSVTSLQDTNGNAGTQDNVDAGKEVSDQHYIVLPLWSFISSTFKSSDDKAVDDKPKDDTGSKTVEEPVNKEDQAYKDELDRLMSQEKEASDAANALTKDFEQGCMDQRGATKAGSTNNFNSVSNPVNVAKDTAKLRSTSIFNNAYDDDLDIFTSLVQSMGAEDNFNNMESSTVISRIPTHRVHIDHPKDQILGDPKSALQIRGMAKKSFEAHAFVYVDDIIFGSTKKSLCDEFEALMHKRFQMSSMGELTFFLGLQVKQSEEGIFISQDKYVAKLLKKIDFSSIKTASTPIKIQKPLVKDKEAANVDVHLYRSMIRSLMYLTASRPNIMFAVYACSKFQVTPKLSHLHAVKRIFRYLKGQPKLGLWYPIDSPFDLEAYSDSDYAGANLDRKSTTGGCQFFGRRLISWQCKKQTIVATSTSEAEYIAATNCCRQVL</sequence>